<comment type="caution">
    <text evidence="1">The sequence shown here is derived from an EMBL/GenBank/DDBJ whole genome shotgun (WGS) entry which is preliminary data.</text>
</comment>
<dbReference type="Gene3D" id="3.30.160.140">
    <property type="entry name" value="Shew3726-like"/>
    <property type="match status" value="1"/>
</dbReference>
<dbReference type="SUPFAM" id="SSF160272">
    <property type="entry name" value="Shew3726-like"/>
    <property type="match status" value="1"/>
</dbReference>
<keyword evidence="2" id="KW-1185">Reference proteome</keyword>
<gene>
    <name evidence="1" type="ORF">CI15_31840</name>
</gene>
<organism evidence="1 2">
    <name type="scientific">Paraburkholderia monticola</name>
    <dbReference type="NCBI Taxonomy" id="1399968"/>
    <lineage>
        <taxon>Bacteria</taxon>
        <taxon>Pseudomonadati</taxon>
        <taxon>Pseudomonadota</taxon>
        <taxon>Betaproteobacteria</taxon>
        <taxon>Burkholderiales</taxon>
        <taxon>Burkholderiaceae</taxon>
        <taxon>Paraburkholderia</taxon>
    </lineage>
</organism>
<dbReference type="Proteomes" id="UP000075613">
    <property type="component" value="Unassembled WGS sequence"/>
</dbReference>
<accession>A0A149PCK9</accession>
<evidence type="ECO:0000313" key="2">
    <source>
        <dbReference type="Proteomes" id="UP000075613"/>
    </source>
</evidence>
<dbReference type="OrthoDB" id="9008602at2"/>
<dbReference type="Pfam" id="PF07369">
    <property type="entry name" value="DUF1488"/>
    <property type="match status" value="1"/>
</dbReference>
<proteinExistence type="predicted"/>
<name>A0A149PCK9_9BURK</name>
<dbReference type="EMBL" id="LRBG01000039">
    <property type="protein sequence ID" value="KXU82746.1"/>
    <property type="molecule type" value="Genomic_DNA"/>
</dbReference>
<reference evidence="1 2" key="1">
    <citation type="journal article" date="2015" name="Int. J. Syst. Evol. Microbiol.">
        <title>Burkholderia monticola sp. nov., isolated from mountain soil.</title>
        <authorList>
            <person name="Baek I."/>
            <person name="Seo B."/>
            <person name="Lee I."/>
            <person name="Yi H."/>
            <person name="Chun J."/>
        </authorList>
    </citation>
    <scope>NUCLEOTIDE SEQUENCE [LARGE SCALE GENOMIC DNA]</scope>
    <source>
        <strain evidence="1 2">JC2948</strain>
    </source>
</reference>
<dbReference type="AlphaFoldDB" id="A0A149PCK9"/>
<dbReference type="InterPro" id="IPR009962">
    <property type="entry name" value="DUF1488"/>
</dbReference>
<dbReference type="InterPro" id="IPR036692">
    <property type="entry name" value="Shew3726-like_sf"/>
</dbReference>
<dbReference type="RefSeq" id="WP_062138323.1">
    <property type="nucleotide sequence ID" value="NZ_LRBG01000039.1"/>
</dbReference>
<protein>
    <recommendedName>
        <fullName evidence="3">DUF1488 domain-containing protein</fullName>
    </recommendedName>
</protein>
<evidence type="ECO:0000313" key="1">
    <source>
        <dbReference type="EMBL" id="KXU82746.1"/>
    </source>
</evidence>
<evidence type="ECO:0008006" key="3">
    <source>
        <dbReference type="Google" id="ProtNLM"/>
    </source>
</evidence>
<sequence>MRIEFTGRREVVAAARVAYEANVDGKDVWCSVSLDALNDHFGNGTLGNGSPSAHDLVGAFEANRARIENATRRVLERNGGQSVELETRDFD</sequence>